<dbReference type="PANTHER" id="PTHR13206">
    <property type="entry name" value="UBIQUITIN LIGASE PROTEIN PHF9 FANCONI ANEMIA GROUP L PROTEIN"/>
    <property type="match status" value="1"/>
</dbReference>
<dbReference type="OrthoDB" id="10263265at2759"/>
<evidence type="ECO:0008006" key="6">
    <source>
        <dbReference type="Google" id="ProtNLM"/>
    </source>
</evidence>
<sequence length="299" mass="34292">MKSNLDFVEQCWRKELAPSLSSSLYQSVYSEIEEVGWEHLVKLGEDLSYVSFRVMYLIRACQLLCARDRRRQAHTVVMHLPPSYPKCAPSVSALPGLTVAFGLHLLQDVPYVCELNWSTKSRLKDAVYQFHEHLEKLQELWSTLDDIDRDLWVVHPRQPSRATSLRQINLGNGCYALLSINACDPRSLPECRFLGSDSIVDYMGKTWRRNNKRWLKDKPFLENLAIVLAIMPPKPPEAQRDDQQVECGICYAQCLPVDNELGARSGSGPDYKCDNVTCNRAFHSVCLEDWLRSITTTRQ</sequence>
<dbReference type="InterPro" id="IPR016135">
    <property type="entry name" value="UBQ-conjugating_enzyme/RWD"/>
</dbReference>
<dbReference type="Pfam" id="PF11793">
    <property type="entry name" value="FANCL_C"/>
    <property type="match status" value="1"/>
</dbReference>
<dbReference type="PANTHER" id="PTHR13206:SF0">
    <property type="entry name" value="E3 UBIQUITIN-PROTEIN LIGASE FANCL"/>
    <property type="match status" value="1"/>
</dbReference>
<dbReference type="InterPro" id="IPR044037">
    <property type="entry name" value="FANCL_d3"/>
</dbReference>
<dbReference type="SMART" id="SM01197">
    <property type="entry name" value="FANCL_C"/>
    <property type="match status" value="1"/>
</dbReference>
<keyword evidence="5" id="KW-1185">Reference proteome</keyword>
<evidence type="ECO:0000313" key="5">
    <source>
        <dbReference type="Proteomes" id="UP000541444"/>
    </source>
</evidence>
<feature type="domain" description="FANCL UBC-like" evidence="2">
    <location>
        <begin position="23"/>
        <end position="137"/>
    </location>
</feature>
<evidence type="ECO:0000259" key="2">
    <source>
        <dbReference type="Pfam" id="PF18890"/>
    </source>
</evidence>
<gene>
    <name evidence="4" type="ORF">GIB67_015284</name>
</gene>
<dbReference type="Gene3D" id="3.30.40.10">
    <property type="entry name" value="Zinc/RING finger domain, C3HC4 (zinc finger)"/>
    <property type="match status" value="1"/>
</dbReference>
<comment type="caution">
    <text evidence="4">The sequence shown here is derived from an EMBL/GenBank/DDBJ whole genome shotgun (WGS) entry which is preliminary data.</text>
</comment>
<reference evidence="4 5" key="1">
    <citation type="journal article" date="2020" name="IScience">
        <title>Genome Sequencing of the Endangered Kingdonia uniflora (Circaeasteraceae, Ranunculales) Reveals Potential Mechanisms of Evolutionary Specialization.</title>
        <authorList>
            <person name="Sun Y."/>
            <person name="Deng T."/>
            <person name="Zhang A."/>
            <person name="Moore M.J."/>
            <person name="Landis J.B."/>
            <person name="Lin N."/>
            <person name="Zhang H."/>
            <person name="Zhang X."/>
            <person name="Huang J."/>
            <person name="Zhang X."/>
            <person name="Sun H."/>
            <person name="Wang H."/>
        </authorList>
    </citation>
    <scope>NUCLEOTIDE SEQUENCE [LARGE SCALE GENOMIC DNA]</scope>
    <source>
        <strain evidence="4">TB1705</strain>
        <tissue evidence="4">Leaf</tissue>
    </source>
</reference>
<organism evidence="4 5">
    <name type="scientific">Kingdonia uniflora</name>
    <dbReference type="NCBI Taxonomy" id="39325"/>
    <lineage>
        <taxon>Eukaryota</taxon>
        <taxon>Viridiplantae</taxon>
        <taxon>Streptophyta</taxon>
        <taxon>Embryophyta</taxon>
        <taxon>Tracheophyta</taxon>
        <taxon>Spermatophyta</taxon>
        <taxon>Magnoliopsida</taxon>
        <taxon>Ranunculales</taxon>
        <taxon>Circaeasteraceae</taxon>
        <taxon>Kingdonia</taxon>
    </lineage>
</organism>
<protein>
    <recommendedName>
        <fullName evidence="6">E3 ubiquitin-protein ligase FANCL</fullName>
    </recommendedName>
</protein>
<dbReference type="Proteomes" id="UP000541444">
    <property type="component" value="Unassembled WGS sequence"/>
</dbReference>
<dbReference type="GO" id="GO:0036297">
    <property type="term" value="P:interstrand cross-link repair"/>
    <property type="evidence" value="ECO:0007669"/>
    <property type="project" value="InterPro"/>
</dbReference>
<dbReference type="InterPro" id="IPR043898">
    <property type="entry name" value="FANCL_d2"/>
</dbReference>
<dbReference type="CDD" id="cd23831">
    <property type="entry name" value="DRWD-N_FANCL"/>
    <property type="match status" value="1"/>
</dbReference>
<dbReference type="Gene3D" id="3.10.110.10">
    <property type="entry name" value="Ubiquitin Conjugating Enzyme"/>
    <property type="match status" value="1"/>
</dbReference>
<dbReference type="InterPro" id="IPR026850">
    <property type="entry name" value="FANCL_C"/>
</dbReference>
<feature type="domain" description="FANCL C-terminal" evidence="1">
    <location>
        <begin position="243"/>
        <end position="299"/>
    </location>
</feature>
<dbReference type="GO" id="GO:0061630">
    <property type="term" value="F:ubiquitin protein ligase activity"/>
    <property type="evidence" value="ECO:0007669"/>
    <property type="project" value="TreeGrafter"/>
</dbReference>
<evidence type="ECO:0000259" key="3">
    <source>
        <dbReference type="Pfam" id="PF18891"/>
    </source>
</evidence>
<dbReference type="GO" id="GO:0043240">
    <property type="term" value="C:Fanconi anaemia nuclear complex"/>
    <property type="evidence" value="ECO:0007669"/>
    <property type="project" value="InterPro"/>
</dbReference>
<dbReference type="CDD" id="cd23832">
    <property type="entry name" value="DRWD-C_FANCL"/>
    <property type="match status" value="1"/>
</dbReference>
<proteinExistence type="predicted"/>
<evidence type="ECO:0000313" key="4">
    <source>
        <dbReference type="EMBL" id="KAF6157968.1"/>
    </source>
</evidence>
<dbReference type="InterPro" id="IPR043003">
    <property type="entry name" value="FANCL_d3_sf"/>
</dbReference>
<evidence type="ECO:0000259" key="1">
    <source>
        <dbReference type="Pfam" id="PF11793"/>
    </source>
</evidence>
<dbReference type="Gene3D" id="3.10.110.20">
    <property type="entry name" value="RWD domain-like"/>
    <property type="match status" value="1"/>
</dbReference>
<feature type="domain" description="FANCL UBC-like" evidence="3">
    <location>
        <begin position="139"/>
        <end position="234"/>
    </location>
</feature>
<name>A0A7J7MTE9_9MAGN</name>
<dbReference type="InterPro" id="IPR013083">
    <property type="entry name" value="Znf_RING/FYVE/PHD"/>
</dbReference>
<dbReference type="Pfam" id="PF18890">
    <property type="entry name" value="FANCL_d2"/>
    <property type="match status" value="1"/>
</dbReference>
<dbReference type="EMBL" id="JACGCM010001245">
    <property type="protein sequence ID" value="KAF6157968.1"/>
    <property type="molecule type" value="Genomic_DNA"/>
</dbReference>
<dbReference type="AlphaFoldDB" id="A0A7J7MTE9"/>
<accession>A0A7J7MTE9</accession>
<dbReference type="GO" id="GO:0006513">
    <property type="term" value="P:protein monoubiquitination"/>
    <property type="evidence" value="ECO:0007669"/>
    <property type="project" value="TreeGrafter"/>
</dbReference>
<dbReference type="Pfam" id="PF18891">
    <property type="entry name" value="FANCL_d3"/>
    <property type="match status" value="1"/>
</dbReference>
<dbReference type="InterPro" id="IPR026848">
    <property type="entry name" value="Fancl"/>
</dbReference>